<name>A0A1F6WMN9_9BACT</name>
<dbReference type="PROSITE" id="PS50878">
    <property type="entry name" value="RT_POL"/>
    <property type="match status" value="1"/>
</dbReference>
<dbReference type="PANTHER" id="PTHR34047:SF8">
    <property type="entry name" value="PROTEIN YKFC"/>
    <property type="match status" value="1"/>
</dbReference>
<gene>
    <name evidence="2" type="ORF">A2903_01800</name>
</gene>
<organism evidence="2 3">
    <name type="scientific">Candidatus Nomurabacteria bacterium RIFCSPLOWO2_01_FULL_33_17</name>
    <dbReference type="NCBI Taxonomy" id="1801764"/>
    <lineage>
        <taxon>Bacteria</taxon>
        <taxon>Candidatus Nomuraibacteriota</taxon>
    </lineage>
</organism>
<evidence type="ECO:0000313" key="2">
    <source>
        <dbReference type="EMBL" id="OGI83161.1"/>
    </source>
</evidence>
<dbReference type="SUPFAM" id="SSF56672">
    <property type="entry name" value="DNA/RNA polymerases"/>
    <property type="match status" value="1"/>
</dbReference>
<dbReference type="Pfam" id="PF00078">
    <property type="entry name" value="RVT_1"/>
    <property type="match status" value="1"/>
</dbReference>
<dbReference type="EMBL" id="MFUO01000035">
    <property type="protein sequence ID" value="OGI83161.1"/>
    <property type="molecule type" value="Genomic_DNA"/>
</dbReference>
<evidence type="ECO:0000313" key="3">
    <source>
        <dbReference type="Proteomes" id="UP000178184"/>
    </source>
</evidence>
<dbReference type="Proteomes" id="UP000178184">
    <property type="component" value="Unassembled WGS sequence"/>
</dbReference>
<evidence type="ECO:0000259" key="1">
    <source>
        <dbReference type="PROSITE" id="PS50878"/>
    </source>
</evidence>
<sequence>MYYYKLFSIENLFFYWHKLKSGKSHKKDFLIFESNLEENIFDLYSDLQNKIYIHGEYKEFFIFDKKKRTINKANVKDRLVNLIIYNYLLKLFKSRFVRDTYSSLKNRGADKALGKLKYYINLEQVQNPNKNIYVFKFDIQKYFKNIDHNKLFLLIEQKVKDRDILDLIEKIIASYDESKNKGIPLGNVTSQVFANIYLYYFDLWVIKDQGFYKYIRYNDDFIFVTYKYDNALKSVERIRSFLENKFDLFMPLEKIKIYKTYNRVYFLGKYIKNNKLLLTKKVAVKFLKKADKNNFYSYTGIASHLNDDNLLKSSIIAKILLYYEIYG</sequence>
<protein>
    <recommendedName>
        <fullName evidence="1">Reverse transcriptase domain-containing protein</fullName>
    </recommendedName>
</protein>
<dbReference type="AlphaFoldDB" id="A0A1F6WMN9"/>
<dbReference type="PANTHER" id="PTHR34047">
    <property type="entry name" value="NUCLEAR INTRON MATURASE 1, MITOCHONDRIAL-RELATED"/>
    <property type="match status" value="1"/>
</dbReference>
<dbReference type="InterPro" id="IPR051083">
    <property type="entry name" value="GrpII_Intron_Splice-Mob/Def"/>
</dbReference>
<feature type="domain" description="Reverse transcriptase" evidence="1">
    <location>
        <begin position="1"/>
        <end position="271"/>
    </location>
</feature>
<dbReference type="STRING" id="1801764.A2903_01800"/>
<comment type="caution">
    <text evidence="2">The sequence shown here is derived from an EMBL/GenBank/DDBJ whole genome shotgun (WGS) entry which is preliminary data.</text>
</comment>
<dbReference type="InterPro" id="IPR043502">
    <property type="entry name" value="DNA/RNA_pol_sf"/>
</dbReference>
<reference evidence="2 3" key="1">
    <citation type="journal article" date="2016" name="Nat. Commun.">
        <title>Thousands of microbial genomes shed light on interconnected biogeochemical processes in an aquifer system.</title>
        <authorList>
            <person name="Anantharaman K."/>
            <person name="Brown C.T."/>
            <person name="Hug L.A."/>
            <person name="Sharon I."/>
            <person name="Castelle C.J."/>
            <person name="Probst A.J."/>
            <person name="Thomas B.C."/>
            <person name="Singh A."/>
            <person name="Wilkins M.J."/>
            <person name="Karaoz U."/>
            <person name="Brodie E.L."/>
            <person name="Williams K.H."/>
            <person name="Hubbard S.S."/>
            <person name="Banfield J.F."/>
        </authorList>
    </citation>
    <scope>NUCLEOTIDE SEQUENCE [LARGE SCALE GENOMIC DNA]</scope>
</reference>
<proteinExistence type="predicted"/>
<accession>A0A1F6WMN9</accession>
<dbReference type="InterPro" id="IPR000477">
    <property type="entry name" value="RT_dom"/>
</dbReference>